<gene>
    <name evidence="10" type="ORF">H8E41_09480</name>
</gene>
<evidence type="ECO:0000256" key="1">
    <source>
        <dbReference type="ARBA" id="ARBA00004162"/>
    </source>
</evidence>
<dbReference type="CDD" id="cd07185">
    <property type="entry name" value="OmpA_C-like"/>
    <property type="match status" value="1"/>
</dbReference>
<dbReference type="PANTHER" id="PTHR30329">
    <property type="entry name" value="STATOR ELEMENT OF FLAGELLAR MOTOR COMPLEX"/>
    <property type="match status" value="1"/>
</dbReference>
<dbReference type="Pfam" id="PF13677">
    <property type="entry name" value="MotB_plug"/>
    <property type="match status" value="1"/>
</dbReference>
<comment type="caution">
    <text evidence="10">The sequence shown here is derived from an EMBL/GenBank/DDBJ whole genome shotgun (WGS) entry which is preliminary data.</text>
</comment>
<evidence type="ECO:0000256" key="5">
    <source>
        <dbReference type="ARBA" id="ARBA00022989"/>
    </source>
</evidence>
<dbReference type="Pfam" id="PF00691">
    <property type="entry name" value="OmpA"/>
    <property type="match status" value="1"/>
</dbReference>
<keyword evidence="4 8" id="KW-0812">Transmembrane</keyword>
<evidence type="ECO:0000256" key="7">
    <source>
        <dbReference type="PROSITE-ProRule" id="PRU00473"/>
    </source>
</evidence>
<dbReference type="Proteomes" id="UP000614424">
    <property type="component" value="Unassembled WGS sequence"/>
</dbReference>
<dbReference type="InterPro" id="IPR050330">
    <property type="entry name" value="Bact_OuterMem_StrucFunc"/>
</dbReference>
<organism evidence="10 11">
    <name type="scientific">Candidatus Desulfobia pelagia</name>
    <dbReference type="NCBI Taxonomy" id="2841692"/>
    <lineage>
        <taxon>Bacteria</taxon>
        <taxon>Pseudomonadati</taxon>
        <taxon>Thermodesulfobacteriota</taxon>
        <taxon>Desulfobulbia</taxon>
        <taxon>Desulfobulbales</taxon>
        <taxon>Desulfobulbaceae</taxon>
        <taxon>Candidatus Desulfobia</taxon>
    </lineage>
</organism>
<evidence type="ECO:0000256" key="3">
    <source>
        <dbReference type="ARBA" id="ARBA00022475"/>
    </source>
</evidence>
<evidence type="ECO:0000259" key="9">
    <source>
        <dbReference type="PROSITE" id="PS51123"/>
    </source>
</evidence>
<evidence type="ECO:0000256" key="4">
    <source>
        <dbReference type="ARBA" id="ARBA00022692"/>
    </source>
</evidence>
<sequence>MADDECKKQECPPGAPIWMCTFADLMSLLLCFFVLLLSFSVMDVTKYKQVAGAMKDAFGVQSEPPVTEEMKGRQMVSTTFESVPLHVQVLVARHFSEELDSGKLEAEYSGEGLILRVKGDVAFESGKAQIRNDFLPLLDKLGKIIPDMDLAVEVGGHTDNVPIRKGVSTFSTNWGLSSARSIAVVEYWIEKFRIPGQKLSAKAYADSRPIATNGTPEGRSKNRRVEFKIKPENPEIVVTGIEIDETPINEISPPSHK</sequence>
<dbReference type="EMBL" id="JACNJZ010000131">
    <property type="protein sequence ID" value="MBC8318126.1"/>
    <property type="molecule type" value="Genomic_DNA"/>
</dbReference>
<keyword evidence="3" id="KW-1003">Cell membrane</keyword>
<evidence type="ECO:0000256" key="8">
    <source>
        <dbReference type="SAM" id="Phobius"/>
    </source>
</evidence>
<dbReference type="GO" id="GO:0005886">
    <property type="term" value="C:plasma membrane"/>
    <property type="evidence" value="ECO:0007669"/>
    <property type="project" value="UniProtKB-SubCell"/>
</dbReference>
<proteinExistence type="inferred from homology"/>
<evidence type="ECO:0000256" key="2">
    <source>
        <dbReference type="ARBA" id="ARBA00008914"/>
    </source>
</evidence>
<dbReference type="Gene3D" id="3.30.1330.60">
    <property type="entry name" value="OmpA-like domain"/>
    <property type="match status" value="1"/>
</dbReference>
<reference evidence="10 11" key="1">
    <citation type="submission" date="2020-08" db="EMBL/GenBank/DDBJ databases">
        <title>Bridging the membrane lipid divide: bacteria of the FCB group superphylum have the potential to synthesize archaeal ether lipids.</title>
        <authorList>
            <person name="Villanueva L."/>
            <person name="Von Meijenfeldt F.A.B."/>
            <person name="Westbye A.B."/>
            <person name="Yadav S."/>
            <person name="Hopmans E.C."/>
            <person name="Dutilh B.E."/>
            <person name="Sinninghe Damste J.S."/>
        </authorList>
    </citation>
    <scope>NUCLEOTIDE SEQUENCE [LARGE SCALE GENOMIC DNA]</scope>
    <source>
        <strain evidence="10">NIOZ-UU47</strain>
    </source>
</reference>
<dbReference type="InterPro" id="IPR006665">
    <property type="entry name" value="OmpA-like"/>
</dbReference>
<dbReference type="SUPFAM" id="SSF103088">
    <property type="entry name" value="OmpA-like"/>
    <property type="match status" value="1"/>
</dbReference>
<evidence type="ECO:0000313" key="11">
    <source>
        <dbReference type="Proteomes" id="UP000614424"/>
    </source>
</evidence>
<evidence type="ECO:0000256" key="6">
    <source>
        <dbReference type="ARBA" id="ARBA00023136"/>
    </source>
</evidence>
<keyword evidence="6 7" id="KW-0472">Membrane</keyword>
<dbReference type="AlphaFoldDB" id="A0A8J6TCZ3"/>
<name>A0A8J6TCZ3_9BACT</name>
<dbReference type="PANTHER" id="PTHR30329:SF21">
    <property type="entry name" value="LIPOPROTEIN YIAD-RELATED"/>
    <property type="match status" value="1"/>
</dbReference>
<feature type="transmembrane region" description="Helical" evidence="8">
    <location>
        <begin position="15"/>
        <end position="39"/>
    </location>
</feature>
<dbReference type="PROSITE" id="PS51123">
    <property type="entry name" value="OMPA_2"/>
    <property type="match status" value="1"/>
</dbReference>
<protein>
    <submittedName>
        <fullName evidence="10">OmpA family protein</fullName>
    </submittedName>
</protein>
<evidence type="ECO:0000313" key="10">
    <source>
        <dbReference type="EMBL" id="MBC8318126.1"/>
    </source>
</evidence>
<comment type="similarity">
    <text evidence="2">Belongs to the MotB family.</text>
</comment>
<keyword evidence="5 8" id="KW-1133">Transmembrane helix</keyword>
<feature type="domain" description="OmpA-like" evidence="9">
    <location>
        <begin position="110"/>
        <end position="233"/>
    </location>
</feature>
<comment type="subcellular location">
    <subcellularLocation>
        <location evidence="1">Cell membrane</location>
        <topology evidence="1">Single-pass membrane protein</topology>
    </subcellularLocation>
</comment>
<dbReference type="InterPro" id="IPR036737">
    <property type="entry name" value="OmpA-like_sf"/>
</dbReference>
<dbReference type="InterPro" id="IPR025713">
    <property type="entry name" value="MotB-like_N_dom"/>
</dbReference>
<accession>A0A8J6TCZ3</accession>